<evidence type="ECO:0000256" key="1">
    <source>
        <dbReference type="SAM" id="MobiDB-lite"/>
    </source>
</evidence>
<feature type="region of interest" description="Disordered" evidence="1">
    <location>
        <begin position="257"/>
        <end position="300"/>
    </location>
</feature>
<name>A0AA35ZF66_LACSI</name>
<feature type="compositionally biased region" description="Polar residues" evidence="1">
    <location>
        <begin position="262"/>
        <end position="288"/>
    </location>
</feature>
<dbReference type="Proteomes" id="UP001177003">
    <property type="component" value="Chromosome 6"/>
</dbReference>
<keyword evidence="3" id="KW-1185">Reference proteome</keyword>
<evidence type="ECO:0000313" key="2">
    <source>
        <dbReference type="EMBL" id="CAI9290822.1"/>
    </source>
</evidence>
<accession>A0AA35ZF66</accession>
<sequence>MIDEHKCKEYLNWVRWGDQVDSHEQRVAWTIAPFEYIPHRKDLSHANIGLITSRRTQINDEIHAAFEGKVYKLGIIEFNEDWFPFRFDPLEDGKGKMAVDDETSAKNDEREKGEIWPETDELDDQEPGKTRVLASEPTRMETEVEEPHCEAVVLTKASREGIETTPRNTKQLTPNGMMVQPSHVNDACQTNPSTPKSLQDGLSIGLPPLRCFGPFPSPTTCNEAHTFKVGRSNGKRRRVINIAPSVSPMFELIGADPMPQTVPLSESPSTPTEENQFDLNTPPIQQSEITDRYPQNPPTI</sequence>
<dbReference type="AlphaFoldDB" id="A0AA35ZF66"/>
<feature type="region of interest" description="Disordered" evidence="1">
    <location>
        <begin position="96"/>
        <end position="130"/>
    </location>
</feature>
<evidence type="ECO:0000313" key="3">
    <source>
        <dbReference type="Proteomes" id="UP001177003"/>
    </source>
</evidence>
<proteinExistence type="predicted"/>
<reference evidence="2" key="1">
    <citation type="submission" date="2023-04" db="EMBL/GenBank/DDBJ databases">
        <authorList>
            <person name="Vijverberg K."/>
            <person name="Xiong W."/>
            <person name="Schranz E."/>
        </authorList>
    </citation>
    <scope>NUCLEOTIDE SEQUENCE</scope>
</reference>
<organism evidence="2 3">
    <name type="scientific">Lactuca saligna</name>
    <name type="common">Willowleaf lettuce</name>
    <dbReference type="NCBI Taxonomy" id="75948"/>
    <lineage>
        <taxon>Eukaryota</taxon>
        <taxon>Viridiplantae</taxon>
        <taxon>Streptophyta</taxon>
        <taxon>Embryophyta</taxon>
        <taxon>Tracheophyta</taxon>
        <taxon>Spermatophyta</taxon>
        <taxon>Magnoliopsida</taxon>
        <taxon>eudicotyledons</taxon>
        <taxon>Gunneridae</taxon>
        <taxon>Pentapetalae</taxon>
        <taxon>asterids</taxon>
        <taxon>campanulids</taxon>
        <taxon>Asterales</taxon>
        <taxon>Asteraceae</taxon>
        <taxon>Cichorioideae</taxon>
        <taxon>Cichorieae</taxon>
        <taxon>Lactucinae</taxon>
        <taxon>Lactuca</taxon>
    </lineage>
</organism>
<dbReference type="EMBL" id="OX465082">
    <property type="protein sequence ID" value="CAI9290822.1"/>
    <property type="molecule type" value="Genomic_DNA"/>
</dbReference>
<protein>
    <submittedName>
        <fullName evidence="2">Uncharacterized protein</fullName>
    </submittedName>
</protein>
<gene>
    <name evidence="2" type="ORF">LSALG_LOCUS29996</name>
</gene>
<feature type="compositionally biased region" description="Basic and acidic residues" evidence="1">
    <location>
        <begin position="96"/>
        <end position="115"/>
    </location>
</feature>